<gene>
    <name evidence="3" type="ORF">D7X12_01860</name>
</gene>
<keyword evidence="2" id="KW-0732">Signal</keyword>
<evidence type="ECO:0000313" key="4">
    <source>
        <dbReference type="Proteomes" id="UP000273405"/>
    </source>
</evidence>
<reference evidence="4" key="1">
    <citation type="submission" date="2018-09" db="EMBL/GenBank/DDBJ databases">
        <authorList>
            <person name="Livingstone P.G."/>
            <person name="Whitworth D.E."/>
        </authorList>
    </citation>
    <scope>NUCLEOTIDE SEQUENCE [LARGE SCALE GENOMIC DNA]</scope>
    <source>
        <strain evidence="4">CA040B</strain>
    </source>
</reference>
<evidence type="ECO:0008006" key="5">
    <source>
        <dbReference type="Google" id="ProtNLM"/>
    </source>
</evidence>
<protein>
    <recommendedName>
        <fullName evidence="5">SbsA Ig-like domain-containing protein</fullName>
    </recommendedName>
</protein>
<proteinExistence type="predicted"/>
<comment type="caution">
    <text evidence="3">The sequence shown here is derived from an EMBL/GenBank/DDBJ whole genome shotgun (WGS) entry which is preliminary data.</text>
</comment>
<feature type="compositionally biased region" description="Acidic residues" evidence="1">
    <location>
        <begin position="280"/>
        <end position="293"/>
    </location>
</feature>
<feature type="region of interest" description="Disordered" evidence="1">
    <location>
        <begin position="278"/>
        <end position="304"/>
    </location>
</feature>
<evidence type="ECO:0000256" key="2">
    <source>
        <dbReference type="SAM" id="SignalP"/>
    </source>
</evidence>
<dbReference type="OrthoDB" id="5503279at2"/>
<evidence type="ECO:0000256" key="1">
    <source>
        <dbReference type="SAM" id="MobiDB-lite"/>
    </source>
</evidence>
<feature type="chain" id="PRO_5017447760" description="SbsA Ig-like domain-containing protein" evidence="2">
    <location>
        <begin position="29"/>
        <end position="329"/>
    </location>
</feature>
<accession>A0A3A8P338</accession>
<dbReference type="EMBL" id="RAWG01000006">
    <property type="protein sequence ID" value="RKH47785.1"/>
    <property type="molecule type" value="Genomic_DNA"/>
</dbReference>
<sequence length="329" mass="34995">MHGYTRKLATVGMFLVGMGALLPPSAHACVAPNCLRGTRFALPADGGAVPANLPGLVTVPPLLESVDPTTVRLLLDDGTQVPASVTTGAHQTQVLVPDAPLVTGTTYRLEAKGVCNFGGPQETQATTFTAGPALPLPTTLGSLTAEPPQRRTFSVYGDASCGNTQAEGDTTTLHFTPSPELVPFLPWVHWTVEVDGEAWSYAKHGGLTPTGENPDTHLYEYNRRLMFLYTLCGEPNPTTPPTRGLAPGRHQATLKGTLEHAHLTLPPVTVDFELTCAQEPPEEPDEEPGEEPEGTSNNSCSQAGGGLSALALLATLRPWRRRITRRASR</sequence>
<feature type="signal peptide" evidence="2">
    <location>
        <begin position="1"/>
        <end position="28"/>
    </location>
</feature>
<evidence type="ECO:0000313" key="3">
    <source>
        <dbReference type="EMBL" id="RKH47785.1"/>
    </source>
</evidence>
<name>A0A3A8P338_9BACT</name>
<keyword evidence="4" id="KW-1185">Reference proteome</keyword>
<dbReference type="Proteomes" id="UP000273405">
    <property type="component" value="Unassembled WGS sequence"/>
</dbReference>
<dbReference type="AlphaFoldDB" id="A0A3A8P338"/>
<organism evidence="3 4">
    <name type="scientific">Corallococcus sicarius</name>
    <dbReference type="NCBI Taxonomy" id="2316726"/>
    <lineage>
        <taxon>Bacteria</taxon>
        <taxon>Pseudomonadati</taxon>
        <taxon>Myxococcota</taxon>
        <taxon>Myxococcia</taxon>
        <taxon>Myxococcales</taxon>
        <taxon>Cystobacterineae</taxon>
        <taxon>Myxococcaceae</taxon>
        <taxon>Corallococcus</taxon>
    </lineage>
</organism>